<dbReference type="PROSITE" id="PS51318">
    <property type="entry name" value="TAT"/>
    <property type="match status" value="1"/>
</dbReference>
<dbReference type="InterPro" id="IPR006311">
    <property type="entry name" value="TAT_signal"/>
</dbReference>
<feature type="compositionally biased region" description="Polar residues" evidence="1">
    <location>
        <begin position="459"/>
        <end position="471"/>
    </location>
</feature>
<proteinExistence type="predicted"/>
<dbReference type="InterPro" id="IPR031304">
    <property type="entry name" value="SLT_2"/>
</dbReference>
<dbReference type="CDD" id="cd13399">
    <property type="entry name" value="Slt35-like"/>
    <property type="match status" value="1"/>
</dbReference>
<name>A0ABY7JT64_9ACTN</name>
<dbReference type="InterPro" id="IPR023346">
    <property type="entry name" value="Lysozyme-like_dom_sf"/>
</dbReference>
<feature type="compositionally biased region" description="Pro residues" evidence="1">
    <location>
        <begin position="293"/>
        <end position="321"/>
    </location>
</feature>
<feature type="region of interest" description="Disordered" evidence="1">
    <location>
        <begin position="49"/>
        <end position="84"/>
    </location>
</feature>
<sequence>MPHSSHAPYVPTHAQPGVLAALGRRTVLRGAIALLVVAAAATTLAIRSQNPSAQARPAPAHSSAKTLPDAASAPSSPSSTVAAVQPSAVLTDQEGGNEQLLAEVAPGSALAADGIPATALLAYRQAADRERVRAPGCGLSWPLLAAIGRVESDHGRFAGAVLHTDGLSSPPVIGIPLNGHGTALIRDTDGGRLDGDRTYDHAVGPMQFIPSTWARYGVDADLDGTANPFDIFDAAAAAADYLCAAGGDLTTLDGQRRAVLAYNHSDAYLETVLSLEAVYARGVPGLTVPVLPGDPGPIPPPTAPPVNPGRPPALHPTPGPSAAPSTSPSRTGPTSGSPTGSGTSACPADPSATSTSPATSPSTSGSSTASTSPAQSSSSAPSQSAAVSAPPAGCPSVSGPESPSGDPSASDPSASDPSASDPSASDPSANDPSANDRSASDRSASAAAADGPTGVAPSSPVTGGSTTGDAG</sequence>
<dbReference type="PANTHER" id="PTHR30163:SF8">
    <property type="entry name" value="LYTIC MUREIN TRANSGLYCOSYLASE"/>
    <property type="match status" value="1"/>
</dbReference>
<organism evidence="3 4">
    <name type="scientific">Jatrophihabitans cynanchi</name>
    <dbReference type="NCBI Taxonomy" id="2944128"/>
    <lineage>
        <taxon>Bacteria</taxon>
        <taxon>Bacillati</taxon>
        <taxon>Actinomycetota</taxon>
        <taxon>Actinomycetes</taxon>
        <taxon>Jatrophihabitantales</taxon>
        <taxon>Jatrophihabitantaceae</taxon>
        <taxon>Jatrophihabitans</taxon>
    </lineage>
</organism>
<keyword evidence="3" id="KW-0808">Transferase</keyword>
<reference evidence="3" key="1">
    <citation type="submission" date="2022-05" db="EMBL/GenBank/DDBJ databases">
        <title>Jatrophihabitans sp. SB3-54 whole genome sequence.</title>
        <authorList>
            <person name="Suh M.K."/>
            <person name="Eom M.K."/>
            <person name="Kim J.S."/>
            <person name="Kim H.S."/>
            <person name="Do H.E."/>
            <person name="Shin Y.K."/>
            <person name="Lee J.-S."/>
        </authorList>
    </citation>
    <scope>NUCLEOTIDE SEQUENCE</scope>
    <source>
        <strain evidence="3">SB3-54</strain>
    </source>
</reference>
<dbReference type="Pfam" id="PF13406">
    <property type="entry name" value="SLT_2"/>
    <property type="match status" value="1"/>
</dbReference>
<feature type="region of interest" description="Disordered" evidence="1">
    <location>
        <begin position="293"/>
        <end position="471"/>
    </location>
</feature>
<feature type="compositionally biased region" description="Low complexity" evidence="1">
    <location>
        <begin position="322"/>
        <end position="450"/>
    </location>
</feature>
<dbReference type="EMBL" id="CP097463">
    <property type="protein sequence ID" value="WAX55220.1"/>
    <property type="molecule type" value="Genomic_DNA"/>
</dbReference>
<dbReference type="EC" id="2.4.-.-" evidence="3"/>
<evidence type="ECO:0000259" key="2">
    <source>
        <dbReference type="Pfam" id="PF13406"/>
    </source>
</evidence>
<keyword evidence="4" id="KW-1185">Reference proteome</keyword>
<keyword evidence="3" id="KW-0328">Glycosyltransferase</keyword>
<dbReference type="Proteomes" id="UP001164693">
    <property type="component" value="Chromosome"/>
</dbReference>
<dbReference type="PANTHER" id="PTHR30163">
    <property type="entry name" value="MEMBRANE-BOUND LYTIC MUREIN TRANSGLYCOSYLASE B"/>
    <property type="match status" value="1"/>
</dbReference>
<dbReference type="GO" id="GO:0016757">
    <property type="term" value="F:glycosyltransferase activity"/>
    <property type="evidence" value="ECO:0007669"/>
    <property type="project" value="UniProtKB-KW"/>
</dbReference>
<dbReference type="Gene3D" id="1.10.530.10">
    <property type="match status" value="1"/>
</dbReference>
<accession>A0ABY7JT64</accession>
<dbReference type="RefSeq" id="WP_269441723.1">
    <property type="nucleotide sequence ID" value="NZ_CP097463.1"/>
</dbReference>
<evidence type="ECO:0000256" key="1">
    <source>
        <dbReference type="SAM" id="MobiDB-lite"/>
    </source>
</evidence>
<gene>
    <name evidence="3" type="ORF">M6B22_11695</name>
</gene>
<feature type="domain" description="Transglycosylase SLT" evidence="2">
    <location>
        <begin position="202"/>
        <end position="246"/>
    </location>
</feature>
<dbReference type="SUPFAM" id="SSF53955">
    <property type="entry name" value="Lysozyme-like"/>
    <property type="match status" value="1"/>
</dbReference>
<evidence type="ECO:0000313" key="4">
    <source>
        <dbReference type="Proteomes" id="UP001164693"/>
    </source>
</evidence>
<protein>
    <submittedName>
        <fullName evidence="3">Lytic murein transglycosylase</fullName>
        <ecNumber evidence="3">2.4.-.-</ecNumber>
    </submittedName>
</protein>
<evidence type="ECO:0000313" key="3">
    <source>
        <dbReference type="EMBL" id="WAX55220.1"/>
    </source>
</evidence>
<feature type="compositionally biased region" description="Low complexity" evidence="1">
    <location>
        <begin position="70"/>
        <end position="84"/>
    </location>
</feature>
<dbReference type="InterPro" id="IPR043426">
    <property type="entry name" value="MltB-like"/>
</dbReference>